<name>A0A8S1A5K7_ARCPL</name>
<protein>
    <submittedName>
        <fullName evidence="1">Uncharacterized protein</fullName>
    </submittedName>
</protein>
<keyword evidence="2" id="KW-1185">Reference proteome</keyword>
<dbReference type="AlphaFoldDB" id="A0A8S1A5K7"/>
<evidence type="ECO:0000313" key="2">
    <source>
        <dbReference type="Proteomes" id="UP000494106"/>
    </source>
</evidence>
<sequence length="80" mass="9194">MAAKRATKRAVARDRRDHLQLLYDKLESSKEQKLLYELASSRIEAVQAFSKCRCVKDPGGYLLCEGLMVKERCIHICTCF</sequence>
<accession>A0A8S1A5K7</accession>
<reference evidence="1 2" key="1">
    <citation type="submission" date="2020-04" db="EMBL/GenBank/DDBJ databases">
        <authorList>
            <person name="Wallbank WR R."/>
            <person name="Pardo Diaz C."/>
            <person name="Kozak K."/>
            <person name="Martin S."/>
            <person name="Jiggins C."/>
            <person name="Moest M."/>
            <person name="Warren A I."/>
            <person name="Byers J.R.P. K."/>
            <person name="Montejo-Kovacevich G."/>
            <person name="Yen C E."/>
        </authorList>
    </citation>
    <scope>NUCLEOTIDE SEQUENCE [LARGE SCALE GENOMIC DNA]</scope>
</reference>
<dbReference type="Proteomes" id="UP000494106">
    <property type="component" value="Unassembled WGS sequence"/>
</dbReference>
<organism evidence="1 2">
    <name type="scientific">Arctia plantaginis</name>
    <name type="common">Wood tiger moth</name>
    <name type="synonym">Phalaena plantaginis</name>
    <dbReference type="NCBI Taxonomy" id="874455"/>
    <lineage>
        <taxon>Eukaryota</taxon>
        <taxon>Metazoa</taxon>
        <taxon>Ecdysozoa</taxon>
        <taxon>Arthropoda</taxon>
        <taxon>Hexapoda</taxon>
        <taxon>Insecta</taxon>
        <taxon>Pterygota</taxon>
        <taxon>Neoptera</taxon>
        <taxon>Endopterygota</taxon>
        <taxon>Lepidoptera</taxon>
        <taxon>Glossata</taxon>
        <taxon>Ditrysia</taxon>
        <taxon>Noctuoidea</taxon>
        <taxon>Erebidae</taxon>
        <taxon>Arctiinae</taxon>
        <taxon>Arctia</taxon>
    </lineage>
</organism>
<dbReference type="EMBL" id="CADEBC010000503">
    <property type="protein sequence ID" value="CAB3239779.1"/>
    <property type="molecule type" value="Genomic_DNA"/>
</dbReference>
<evidence type="ECO:0000313" key="1">
    <source>
        <dbReference type="EMBL" id="CAB3239779.1"/>
    </source>
</evidence>
<proteinExistence type="predicted"/>
<dbReference type="OrthoDB" id="418748at2759"/>
<gene>
    <name evidence="1" type="ORF">APLA_LOCUS7985</name>
</gene>
<comment type="caution">
    <text evidence="1">The sequence shown here is derived from an EMBL/GenBank/DDBJ whole genome shotgun (WGS) entry which is preliminary data.</text>
</comment>